<dbReference type="SUPFAM" id="SSF54292">
    <property type="entry name" value="2Fe-2S ferredoxin-like"/>
    <property type="match status" value="1"/>
</dbReference>
<evidence type="ECO:0000256" key="2">
    <source>
        <dbReference type="ARBA" id="ARBA00022630"/>
    </source>
</evidence>
<evidence type="ECO:0000313" key="11">
    <source>
        <dbReference type="Proteomes" id="UP000550729"/>
    </source>
</evidence>
<dbReference type="Gene3D" id="3.40.50.80">
    <property type="entry name" value="Nucleotide-binding domain of ferredoxin-NADP reductase (FNR) module"/>
    <property type="match status" value="1"/>
</dbReference>
<dbReference type="Gene3D" id="2.40.30.10">
    <property type="entry name" value="Translation factors"/>
    <property type="match status" value="1"/>
</dbReference>
<dbReference type="InterPro" id="IPR008333">
    <property type="entry name" value="Cbr1-like_FAD-bd_dom"/>
</dbReference>
<feature type="domain" description="2Fe-2S ferredoxin-type" evidence="8">
    <location>
        <begin position="232"/>
        <end position="319"/>
    </location>
</feature>
<dbReference type="CDD" id="cd06185">
    <property type="entry name" value="PDR_like"/>
    <property type="match status" value="1"/>
</dbReference>
<evidence type="ECO:0000256" key="5">
    <source>
        <dbReference type="ARBA" id="ARBA00023002"/>
    </source>
</evidence>
<dbReference type="EMBL" id="JABBNB010000011">
    <property type="protein sequence ID" value="NMO02010.1"/>
    <property type="molecule type" value="Genomic_DNA"/>
</dbReference>
<proteinExistence type="predicted"/>
<feature type="domain" description="FAD-binding FR-type" evidence="9">
    <location>
        <begin position="5"/>
        <end position="111"/>
    </location>
</feature>
<dbReference type="InterPro" id="IPR017927">
    <property type="entry name" value="FAD-bd_FR_type"/>
</dbReference>
<dbReference type="InterPro" id="IPR006058">
    <property type="entry name" value="2Fe2S_fd_BS"/>
</dbReference>
<gene>
    <name evidence="10" type="ORF">HH308_12385</name>
</gene>
<dbReference type="PRINTS" id="PR00409">
    <property type="entry name" value="PHDIOXRDTASE"/>
</dbReference>
<evidence type="ECO:0000259" key="9">
    <source>
        <dbReference type="PROSITE" id="PS51384"/>
    </source>
</evidence>
<evidence type="ECO:0000256" key="1">
    <source>
        <dbReference type="ARBA" id="ARBA00001974"/>
    </source>
</evidence>
<sequence>MVLHELELEVEVRSVVREAEGVVSLTLALDDGRALPPWTPGAHIDLILPTDGDEPLVRQYSLCGDTRDRGTWQVGILRTPDSRGGSEYVHDRIAAGDTVRVRGPRNHFTLVPSRKYLFIGGGIGITPLLPMIAEAAGAGADWTLVYGGRSRGSMAFLPRLADHADRVRLMPEDEVGRLDLGAILSTPTPDTLIYCCGPEGLLDAVEAASSNWPAGSLHLERFSAKNTGGENTEFDVILERSGVTLTVPADKSIYQVCKDNGIAVLGSCLEGICGTCETDIVDGEADHRDVVLDDDERAANTSLMICVSRCRGRELTLDL</sequence>
<keyword evidence="3" id="KW-0001">2Fe-2S</keyword>
<dbReference type="PROSITE" id="PS00197">
    <property type="entry name" value="2FE2S_FER_1"/>
    <property type="match status" value="1"/>
</dbReference>
<keyword evidence="2" id="KW-0285">Flavoprotein</keyword>
<accession>A0A848KU25</accession>
<dbReference type="GO" id="GO:0016491">
    <property type="term" value="F:oxidoreductase activity"/>
    <property type="evidence" value="ECO:0007669"/>
    <property type="project" value="UniProtKB-KW"/>
</dbReference>
<dbReference type="Gene3D" id="3.10.20.30">
    <property type="match status" value="1"/>
</dbReference>
<dbReference type="AlphaFoldDB" id="A0A848KU25"/>
<dbReference type="InterPro" id="IPR012675">
    <property type="entry name" value="Beta-grasp_dom_sf"/>
</dbReference>
<evidence type="ECO:0000256" key="4">
    <source>
        <dbReference type="ARBA" id="ARBA00022723"/>
    </source>
</evidence>
<dbReference type="GO" id="GO:0051537">
    <property type="term" value="F:2 iron, 2 sulfur cluster binding"/>
    <property type="evidence" value="ECO:0007669"/>
    <property type="project" value="UniProtKB-KW"/>
</dbReference>
<evidence type="ECO:0000259" key="8">
    <source>
        <dbReference type="PROSITE" id="PS51085"/>
    </source>
</evidence>
<keyword evidence="4" id="KW-0479">Metal-binding</keyword>
<evidence type="ECO:0000313" key="10">
    <source>
        <dbReference type="EMBL" id="NMO02010.1"/>
    </source>
</evidence>
<keyword evidence="11" id="KW-1185">Reference proteome</keyword>
<dbReference type="Proteomes" id="UP000550729">
    <property type="component" value="Unassembled WGS sequence"/>
</dbReference>
<organism evidence="10 11">
    <name type="scientific">Gordonia asplenii</name>
    <dbReference type="NCBI Taxonomy" id="2725283"/>
    <lineage>
        <taxon>Bacteria</taxon>
        <taxon>Bacillati</taxon>
        <taxon>Actinomycetota</taxon>
        <taxon>Actinomycetes</taxon>
        <taxon>Mycobacteriales</taxon>
        <taxon>Gordoniaceae</taxon>
        <taxon>Gordonia</taxon>
    </lineage>
</organism>
<evidence type="ECO:0000256" key="6">
    <source>
        <dbReference type="ARBA" id="ARBA00023004"/>
    </source>
</evidence>
<dbReference type="PANTHER" id="PTHR47354">
    <property type="entry name" value="NADH OXIDOREDUCTASE HCR"/>
    <property type="match status" value="1"/>
</dbReference>
<dbReference type="InterPro" id="IPR001041">
    <property type="entry name" value="2Fe-2S_ferredoxin-type"/>
</dbReference>
<dbReference type="InterPro" id="IPR036010">
    <property type="entry name" value="2Fe-2S_ferredoxin-like_sf"/>
</dbReference>
<dbReference type="InterPro" id="IPR039261">
    <property type="entry name" value="FNR_nucleotide-bd"/>
</dbReference>
<keyword evidence="6" id="KW-0408">Iron</keyword>
<comment type="caution">
    <text evidence="10">The sequence shown here is derived from an EMBL/GenBank/DDBJ whole genome shotgun (WGS) entry which is preliminary data.</text>
</comment>
<dbReference type="PANTHER" id="PTHR47354:SF1">
    <property type="entry name" value="CARNITINE MONOOXYGENASE REDUCTASE SUBUNIT"/>
    <property type="match status" value="1"/>
</dbReference>
<dbReference type="CDD" id="cd00207">
    <property type="entry name" value="fer2"/>
    <property type="match status" value="1"/>
</dbReference>
<dbReference type="SUPFAM" id="SSF52343">
    <property type="entry name" value="Ferredoxin reductase-like, C-terminal NADP-linked domain"/>
    <property type="match status" value="1"/>
</dbReference>
<reference evidence="10 11" key="1">
    <citation type="submission" date="2020-04" db="EMBL/GenBank/DDBJ databases">
        <title>Gordonia sp. nov. TBRC 11910.</title>
        <authorList>
            <person name="Suriyachadkun C."/>
        </authorList>
    </citation>
    <scope>NUCLEOTIDE SEQUENCE [LARGE SCALE GENOMIC DNA]</scope>
    <source>
        <strain evidence="10 11">TBRC 11910</strain>
    </source>
</reference>
<dbReference type="Pfam" id="PF00111">
    <property type="entry name" value="Fer2"/>
    <property type="match status" value="1"/>
</dbReference>
<name>A0A848KU25_9ACTN</name>
<protein>
    <submittedName>
        <fullName evidence="10">Oxidoreductase</fullName>
    </submittedName>
</protein>
<dbReference type="PROSITE" id="PS51384">
    <property type="entry name" value="FAD_FR"/>
    <property type="match status" value="1"/>
</dbReference>
<keyword evidence="5" id="KW-0560">Oxidoreductase</keyword>
<dbReference type="SUPFAM" id="SSF63380">
    <property type="entry name" value="Riboflavin synthase domain-like"/>
    <property type="match status" value="1"/>
</dbReference>
<dbReference type="GO" id="GO:0046872">
    <property type="term" value="F:metal ion binding"/>
    <property type="evidence" value="ECO:0007669"/>
    <property type="project" value="UniProtKB-KW"/>
</dbReference>
<comment type="cofactor">
    <cofactor evidence="1">
        <name>FAD</name>
        <dbReference type="ChEBI" id="CHEBI:57692"/>
    </cofactor>
</comment>
<keyword evidence="7" id="KW-0411">Iron-sulfur</keyword>
<dbReference type="InterPro" id="IPR017938">
    <property type="entry name" value="Riboflavin_synthase-like_b-brl"/>
</dbReference>
<dbReference type="PROSITE" id="PS51085">
    <property type="entry name" value="2FE2S_FER_2"/>
    <property type="match status" value="1"/>
</dbReference>
<evidence type="ECO:0000256" key="3">
    <source>
        <dbReference type="ARBA" id="ARBA00022714"/>
    </source>
</evidence>
<dbReference type="Pfam" id="PF00970">
    <property type="entry name" value="FAD_binding_6"/>
    <property type="match status" value="1"/>
</dbReference>
<dbReference type="InterPro" id="IPR050415">
    <property type="entry name" value="MRET"/>
</dbReference>
<evidence type="ECO:0000256" key="7">
    <source>
        <dbReference type="ARBA" id="ARBA00023014"/>
    </source>
</evidence>